<evidence type="ECO:0000313" key="1">
    <source>
        <dbReference type="EMBL" id="KGO78021.1"/>
    </source>
</evidence>
<name>A0A0A2LFQ4_PENIT</name>
<dbReference type="Proteomes" id="UP000030104">
    <property type="component" value="Unassembled WGS sequence"/>
</dbReference>
<dbReference type="PhylomeDB" id="A0A0A2LFQ4"/>
<sequence>MDGARIQPHNFHRIYTQACETFTHKLQCQVFGLLSPSPSPDMEEISTRLEELCERVIQIGFLGEVGDFGIRDDNRVRIRWGSLPIKEICFQIKWELTVIKDELASGTAASLLVADLLVDILDHLPF</sequence>
<proteinExistence type="predicted"/>
<comment type="caution">
    <text evidence="1">The sequence shown here is derived from an EMBL/GenBank/DDBJ whole genome shotgun (WGS) entry which is preliminary data.</text>
</comment>
<dbReference type="EMBL" id="JQGA01000071">
    <property type="protein sequence ID" value="KGO78021.1"/>
    <property type="molecule type" value="Genomic_DNA"/>
</dbReference>
<gene>
    <name evidence="1" type="ORF">PITC_025490</name>
</gene>
<accession>A0A0A2LFQ4</accession>
<dbReference type="HOGENOM" id="CLU_1982321_0_0_1"/>
<dbReference type="OMA" id="HKLQCQV"/>
<reference evidence="1 2" key="1">
    <citation type="journal article" date="2015" name="Mol. Plant Microbe Interact.">
        <title>Genome, transcriptome, and functional analyses of Penicillium expansum provide new insights into secondary metabolism and pathogenicity.</title>
        <authorList>
            <person name="Ballester A.R."/>
            <person name="Marcet-Houben M."/>
            <person name="Levin E."/>
            <person name="Sela N."/>
            <person name="Selma-Lazaro C."/>
            <person name="Carmona L."/>
            <person name="Wisniewski M."/>
            <person name="Droby S."/>
            <person name="Gonzalez-Candelas L."/>
            <person name="Gabaldon T."/>
        </authorList>
    </citation>
    <scope>NUCLEOTIDE SEQUENCE [LARGE SCALE GENOMIC DNA]</scope>
    <source>
        <strain evidence="1 2">PHI-1</strain>
    </source>
</reference>
<organism evidence="1 2">
    <name type="scientific">Penicillium italicum</name>
    <name type="common">Blue mold</name>
    <dbReference type="NCBI Taxonomy" id="40296"/>
    <lineage>
        <taxon>Eukaryota</taxon>
        <taxon>Fungi</taxon>
        <taxon>Dikarya</taxon>
        <taxon>Ascomycota</taxon>
        <taxon>Pezizomycotina</taxon>
        <taxon>Eurotiomycetes</taxon>
        <taxon>Eurotiomycetidae</taxon>
        <taxon>Eurotiales</taxon>
        <taxon>Aspergillaceae</taxon>
        <taxon>Penicillium</taxon>
    </lineage>
</organism>
<evidence type="ECO:0000313" key="2">
    <source>
        <dbReference type="Proteomes" id="UP000030104"/>
    </source>
</evidence>
<keyword evidence="2" id="KW-1185">Reference proteome</keyword>
<dbReference type="OrthoDB" id="4331647at2759"/>
<protein>
    <submittedName>
        <fullName evidence="1">Uncharacterized protein</fullName>
    </submittedName>
</protein>
<dbReference type="AlphaFoldDB" id="A0A0A2LFQ4"/>